<dbReference type="Pfam" id="PF13456">
    <property type="entry name" value="RVT_3"/>
    <property type="match status" value="1"/>
</dbReference>
<dbReference type="CDD" id="cd06222">
    <property type="entry name" value="RNase_H_like"/>
    <property type="match status" value="1"/>
</dbReference>
<protein>
    <submittedName>
        <fullName evidence="2">Ribonuclease H protein</fullName>
    </submittedName>
</protein>
<dbReference type="InterPro" id="IPR036397">
    <property type="entry name" value="RNaseH_sf"/>
</dbReference>
<dbReference type="AlphaFoldDB" id="A0A392VBX4"/>
<comment type="caution">
    <text evidence="2">The sequence shown here is derived from an EMBL/GenBank/DDBJ whole genome shotgun (WGS) entry which is preliminary data.</text>
</comment>
<evidence type="ECO:0000313" key="3">
    <source>
        <dbReference type="Proteomes" id="UP000265520"/>
    </source>
</evidence>
<sequence>TDGTYKEGSVAGCGGVIRDNNSDWRGGFAKNLGICSAYVVEIWGVFEGLRYVRRLGFNIIEL</sequence>
<dbReference type="Gene3D" id="3.30.420.10">
    <property type="entry name" value="Ribonuclease H-like superfamily/Ribonuclease H"/>
    <property type="match status" value="1"/>
</dbReference>
<dbReference type="InterPro" id="IPR002156">
    <property type="entry name" value="RNaseH_domain"/>
</dbReference>
<name>A0A392VBX4_9FABA</name>
<dbReference type="SUPFAM" id="SSF53098">
    <property type="entry name" value="Ribonuclease H-like"/>
    <property type="match status" value="1"/>
</dbReference>
<dbReference type="InterPro" id="IPR053151">
    <property type="entry name" value="RNase_H-like"/>
</dbReference>
<feature type="non-terminal residue" evidence="2">
    <location>
        <position position="1"/>
    </location>
</feature>
<dbReference type="GO" id="GO:0004523">
    <property type="term" value="F:RNA-DNA hybrid ribonuclease activity"/>
    <property type="evidence" value="ECO:0007669"/>
    <property type="project" value="InterPro"/>
</dbReference>
<dbReference type="Proteomes" id="UP000265520">
    <property type="component" value="Unassembled WGS sequence"/>
</dbReference>
<organism evidence="2 3">
    <name type="scientific">Trifolium medium</name>
    <dbReference type="NCBI Taxonomy" id="97028"/>
    <lineage>
        <taxon>Eukaryota</taxon>
        <taxon>Viridiplantae</taxon>
        <taxon>Streptophyta</taxon>
        <taxon>Embryophyta</taxon>
        <taxon>Tracheophyta</taxon>
        <taxon>Spermatophyta</taxon>
        <taxon>Magnoliopsida</taxon>
        <taxon>eudicotyledons</taxon>
        <taxon>Gunneridae</taxon>
        <taxon>Pentapetalae</taxon>
        <taxon>rosids</taxon>
        <taxon>fabids</taxon>
        <taxon>Fabales</taxon>
        <taxon>Fabaceae</taxon>
        <taxon>Papilionoideae</taxon>
        <taxon>50 kb inversion clade</taxon>
        <taxon>NPAAA clade</taxon>
        <taxon>Hologalegina</taxon>
        <taxon>IRL clade</taxon>
        <taxon>Trifolieae</taxon>
        <taxon>Trifolium</taxon>
    </lineage>
</organism>
<dbReference type="PANTHER" id="PTHR47723:SF13">
    <property type="entry name" value="PUTATIVE-RELATED"/>
    <property type="match status" value="1"/>
</dbReference>
<evidence type="ECO:0000313" key="2">
    <source>
        <dbReference type="EMBL" id="MCI84719.1"/>
    </source>
</evidence>
<feature type="domain" description="RNase H type-1" evidence="1">
    <location>
        <begin position="1"/>
        <end position="60"/>
    </location>
</feature>
<accession>A0A392VBX4</accession>
<dbReference type="GO" id="GO:0003676">
    <property type="term" value="F:nucleic acid binding"/>
    <property type="evidence" value="ECO:0007669"/>
    <property type="project" value="InterPro"/>
</dbReference>
<dbReference type="PANTHER" id="PTHR47723">
    <property type="entry name" value="OS05G0353850 PROTEIN"/>
    <property type="match status" value="1"/>
</dbReference>
<dbReference type="InterPro" id="IPR044730">
    <property type="entry name" value="RNase_H-like_dom_plant"/>
</dbReference>
<reference evidence="2 3" key="1">
    <citation type="journal article" date="2018" name="Front. Plant Sci.">
        <title>Red Clover (Trifolium pratense) and Zigzag Clover (T. medium) - A Picture of Genomic Similarities and Differences.</title>
        <authorList>
            <person name="Dluhosova J."/>
            <person name="Istvanek J."/>
            <person name="Nedelnik J."/>
            <person name="Repkova J."/>
        </authorList>
    </citation>
    <scope>NUCLEOTIDE SEQUENCE [LARGE SCALE GENOMIC DNA]</scope>
    <source>
        <strain evidence="3">cv. 10/8</strain>
        <tissue evidence="2">Leaf</tissue>
    </source>
</reference>
<keyword evidence="3" id="KW-1185">Reference proteome</keyword>
<dbReference type="EMBL" id="LXQA011097601">
    <property type="protein sequence ID" value="MCI84719.1"/>
    <property type="molecule type" value="Genomic_DNA"/>
</dbReference>
<dbReference type="InterPro" id="IPR012337">
    <property type="entry name" value="RNaseH-like_sf"/>
</dbReference>
<evidence type="ECO:0000259" key="1">
    <source>
        <dbReference type="Pfam" id="PF13456"/>
    </source>
</evidence>
<proteinExistence type="predicted"/>